<feature type="region of interest" description="Disordered" evidence="5">
    <location>
        <begin position="2030"/>
        <end position="2058"/>
    </location>
</feature>
<protein>
    <submittedName>
        <fullName evidence="9">Leucine-rich repeat-containing protein let-4</fullName>
    </submittedName>
</protein>
<dbReference type="PROSITE" id="PS51450">
    <property type="entry name" value="LRR"/>
    <property type="match status" value="12"/>
</dbReference>
<dbReference type="PANTHER" id="PTHR24369">
    <property type="entry name" value="ANTIGEN BSP, PUTATIVE-RELATED"/>
    <property type="match status" value="1"/>
</dbReference>
<dbReference type="InterPro" id="IPR032675">
    <property type="entry name" value="LRR_dom_sf"/>
</dbReference>
<evidence type="ECO:0000256" key="5">
    <source>
        <dbReference type="SAM" id="MobiDB-lite"/>
    </source>
</evidence>
<feature type="region of interest" description="Disordered" evidence="5">
    <location>
        <begin position="1369"/>
        <end position="1408"/>
    </location>
</feature>
<feature type="chain" id="PRO_5006874276" evidence="7">
    <location>
        <begin position="27"/>
        <end position="2342"/>
    </location>
</feature>
<feature type="region of interest" description="Disordered" evidence="5">
    <location>
        <begin position="551"/>
        <end position="571"/>
    </location>
</feature>
<dbReference type="GO" id="GO:0005886">
    <property type="term" value="C:plasma membrane"/>
    <property type="evidence" value="ECO:0007669"/>
    <property type="project" value="TreeGrafter"/>
</dbReference>
<dbReference type="EMBL" id="JYDQ01000029">
    <property type="protein sequence ID" value="KRY20036.1"/>
    <property type="molecule type" value="Genomic_DNA"/>
</dbReference>
<keyword evidence="4" id="KW-0325">Glycoprotein</keyword>
<dbReference type="InterPro" id="IPR025875">
    <property type="entry name" value="Leu-rich_rpt_4"/>
</dbReference>
<dbReference type="SMART" id="SM00082">
    <property type="entry name" value="LRRCT"/>
    <property type="match status" value="2"/>
</dbReference>
<feature type="domain" description="LRRCT" evidence="8">
    <location>
        <begin position="425"/>
        <end position="479"/>
    </location>
</feature>
<comment type="caution">
    <text evidence="9">The sequence shown here is derived from an EMBL/GenBank/DDBJ whole genome shotgun (WGS) entry which is preliminary data.</text>
</comment>
<feature type="signal peptide" evidence="7">
    <location>
        <begin position="1"/>
        <end position="26"/>
    </location>
</feature>
<feature type="domain" description="LRRCT" evidence="8">
    <location>
        <begin position="1037"/>
        <end position="1089"/>
    </location>
</feature>
<evidence type="ECO:0000313" key="10">
    <source>
        <dbReference type="Proteomes" id="UP000054783"/>
    </source>
</evidence>
<proteinExistence type="predicted"/>
<dbReference type="InterPro" id="IPR000483">
    <property type="entry name" value="Cys-rich_flank_reg_C"/>
</dbReference>
<evidence type="ECO:0000313" key="9">
    <source>
        <dbReference type="EMBL" id="KRY20036.1"/>
    </source>
</evidence>
<feature type="compositionally biased region" description="Polar residues" evidence="5">
    <location>
        <begin position="1391"/>
        <end position="1402"/>
    </location>
</feature>
<organism evidence="9 10">
    <name type="scientific">Trichinella patagoniensis</name>
    <dbReference type="NCBI Taxonomy" id="990121"/>
    <lineage>
        <taxon>Eukaryota</taxon>
        <taxon>Metazoa</taxon>
        <taxon>Ecdysozoa</taxon>
        <taxon>Nematoda</taxon>
        <taxon>Enoplea</taxon>
        <taxon>Dorylaimia</taxon>
        <taxon>Trichinellida</taxon>
        <taxon>Trichinellidae</taxon>
        <taxon>Trichinella</taxon>
    </lineage>
</organism>
<accession>A0A0V1A603</accession>
<keyword evidence="2 7" id="KW-0732">Signal</keyword>
<dbReference type="FunFam" id="3.80.10.10:FF:000770">
    <property type="entry name" value="Uncharacterized protein"/>
    <property type="match status" value="1"/>
</dbReference>
<dbReference type="SMART" id="SM00369">
    <property type="entry name" value="LRR_TYP"/>
    <property type="match status" value="41"/>
</dbReference>
<feature type="compositionally biased region" description="Polar residues" evidence="5">
    <location>
        <begin position="2040"/>
        <end position="2058"/>
    </location>
</feature>
<evidence type="ECO:0000256" key="6">
    <source>
        <dbReference type="SAM" id="Phobius"/>
    </source>
</evidence>
<keyword evidence="1" id="KW-0433">Leucine-rich repeat</keyword>
<gene>
    <name evidence="9" type="primary">let-4</name>
    <name evidence="9" type="ORF">T12_3018</name>
</gene>
<feature type="transmembrane region" description="Helical" evidence="6">
    <location>
        <begin position="2236"/>
        <end position="2258"/>
    </location>
</feature>
<sequence length="2342" mass="260225">MRLFSAAVGLLISVVSTLLANHGIRALCPANIRPPCVCRTTRYEPVNIICDRVPNLYTVCQALGPLNGLLIDSLIISNTPINILPAGALVGYRVKRLELVNNNLTDIDPDAFNGLPITTLNELSVRNNLLSSIPQAGVPKLQRLISISLANNNIRFLPAAAFATFHSRGWLKKIDLSANGLQRLDDNAFLGLNMVAELNLDKNDLRVLPAGALQKLHALEDLSLAANQISSIPPHALGFAKLKSLSLEVNRLQSIEAAAFAGTPNLMYLYLSSNRFQTIPADMFRSVSGLKVLAIANNPIQSLPVDAFYFVQNLVRLEMANCELVHIQPGTLQTIPKVQVIALSRNKLNSIPQNTFRGLSELYSLDLKGNQISTVQDRAFEELPSLRHLDLSKNQIQILHEKTFHRTFLQKQTTANGRVIYLYENPWNCNSSLNWLQRWLNENPDIVIDAPGNPPTVCKKPTTMAGWPIRMLNSESTPTKPLPIEVDKQNPAKESEQRKARMHLAAMILGVILSIFMVALVLLMLVRYFVSKRRRKDKELLDDQRRLGSTVSAGIRSNPGSAYPSPGVPMSTVHSQTTQPYYLTVGKLFQRLLALALISLVVRCSQTCPITINSLCQCHNLHHGIALQCTGATLGKVVEALAVHSETIESLTLRYSDIRTLEANSFASLAIKRLDLSSNNIHKIEEDGFGKQASYIKELLLANNSLTEIPPLKALKNLEKIDISNNALVDLTEYAFEQNEALKVIRAKNNKISTLSSNSLNEVKSILELLDLSGNQLTQVPAQNLRSFQKLRVVDLSDNLIDKIPNLQFMNMPELRDLRLGGNKIAAVMPLAFMNIPKLEVLNLTRNAITTMETNPIQQFENLEILDLSWNKLNKLNASSFKDLAKLKELHLQNNEIQIVETMAVSDNGELRMINLANNKIKELYKNAFDQLPNLNTLILTNNQLHEIDQGMLSGMPNLQQLKLRSNKILKIEKGAFETMPLLTMLDVSDNLLEILPVEVFHNLNRLFWLDLSNNRIRNIDQGTFQTKITNLLLQGNPLNCSSSIAWLVSYLTTQNVRTFFPDQPDVVCQYPSALKGKSLKQMMLAQVNETMAKAKETGQSEESALSLLSRLLAASKEISSGKEVPQSGLGIFPALDQITTPLARLLVGEKSKEDLSSILKTIPTLLKNLPQTTASATATQPSLKNIPPELISYVLRGGQIPGVPPAVLKKTVENYAKSLLTDSTTAKNLLQLTTNDNNDAIMSAGSSFPTELIDDILRGNPVLGLSKEETKQLRQRYLSMLIGSDLTSDSAKTTNNNNNNVTTTNSGDLLFGLNMNNLKQIDLNQIPRSIIQQLIANRIPGVSIDMVKKWMEKNPQLFGELVSEQLNQSTVDEEGKSDSNGKKQRVPAVNAQQQQLTNKKNSPPYDVERLDRKVDLSVFDENRTQPLDTSTVTTVALSMVGLLTVLTTVVLCLQRAKKRRRDQLNMRQQNTLSSKCSLAGPFDNGPVPNFYPHTATTTTTTVNNGAFDFDSCYESSPNRNPYTPVDSDGRLVHHAMNIKSDKEEKNVKMIVQLFYTYCTVVVLVLLSRAADSYCPTDEQVLALCSCQSSSDGIVLDCSNGDGLRTIDILRDNHAKLGLLLELKMRNCSIVELGERIFRGLYVKKLDLAENSIEQIDINAFDGLKNILQSLSLKNNSLREIPNKALNNMEALLQLDLSNNQIDNIDDNEQLINLPKLADLNLANNRICAVHKDAFDVVKHSLQTLNLASNCLDEVPASAIRGFKNLLALHLQRNRLTTLKPLQFVNLPYLNLLNLAHNQIHTVYKQAFVNVPAIRFLYLSDNAFTQLQPYMFSTFENLELLDLTNNRIRVLPGHAFSSMPKLTQLYLAENQMERIEPLAFENSSLVILMLANNNLTEITGDTLQGLNSLQQCSLKYNQISKIAYNAFHPVPGLVVLDLSHNKLNTLPDSAFFTQLNLFLLDLSNNNLSRIPWEAFNKRTVTIMLQENPLVCTERIQMIENNMGIFIPNSADEVCKKNDMNTTTVMQTTTTDQAENVKPVESQSESKIQDNHASSSFGDSKLSVQTTMTTVPMTKSNVKIVETIPPGIIIKELRATTTTTTTEPQQQSENDKTITTEESRTIYPVPIPFLSKAPDMHQAYAVDTDLVMANTEQPNFAMFTGLPDSIITALPVWTDPPNYRKPSPTKLKTQMPANSASKQNFEQAVPVVNAGVQENDDDDGGLPSDAMSNFSQSAKTTAAVCVGVVASVTMLVVAVLYLVKRRNRLHARSVSGDSRTSAYVAAHTIGYNRYPGMVNTTPNAYATDAITPCRPSRQRDITTYSRNNQNWLYDPVCYSNSSVYYNK</sequence>
<dbReference type="OrthoDB" id="1055097at2759"/>
<dbReference type="Pfam" id="PF13855">
    <property type="entry name" value="LRR_8"/>
    <property type="match status" value="9"/>
</dbReference>
<dbReference type="STRING" id="990121.A0A0V1A603"/>
<dbReference type="SMART" id="SM00364">
    <property type="entry name" value="LRR_BAC"/>
    <property type="match status" value="13"/>
</dbReference>
<keyword evidence="6" id="KW-1133">Transmembrane helix</keyword>
<keyword evidence="6" id="KW-0472">Membrane</keyword>
<dbReference type="Proteomes" id="UP000054783">
    <property type="component" value="Unassembled WGS sequence"/>
</dbReference>
<evidence type="ECO:0000256" key="4">
    <source>
        <dbReference type="ARBA" id="ARBA00023180"/>
    </source>
</evidence>
<dbReference type="Pfam" id="PF12799">
    <property type="entry name" value="LRR_4"/>
    <property type="match status" value="1"/>
</dbReference>
<name>A0A0V1A603_9BILA</name>
<dbReference type="InterPro" id="IPR003591">
    <property type="entry name" value="Leu-rich_rpt_typical-subtyp"/>
</dbReference>
<evidence type="ECO:0000256" key="2">
    <source>
        <dbReference type="ARBA" id="ARBA00022729"/>
    </source>
</evidence>
<dbReference type="FunFam" id="3.80.10.10:FF:001164">
    <property type="entry name" value="GH01279p"/>
    <property type="match status" value="1"/>
</dbReference>
<dbReference type="PANTHER" id="PTHR24369:SF210">
    <property type="entry name" value="CHAOPTIN-RELATED"/>
    <property type="match status" value="1"/>
</dbReference>
<feature type="compositionally biased region" description="Basic and acidic residues" evidence="5">
    <location>
        <begin position="485"/>
        <end position="497"/>
    </location>
</feature>
<evidence type="ECO:0000256" key="7">
    <source>
        <dbReference type="SAM" id="SignalP"/>
    </source>
</evidence>
<reference evidence="9 10" key="1">
    <citation type="submission" date="2015-01" db="EMBL/GenBank/DDBJ databases">
        <title>Evolution of Trichinella species and genotypes.</title>
        <authorList>
            <person name="Korhonen P.K."/>
            <person name="Edoardo P."/>
            <person name="Giuseppe L.R."/>
            <person name="Gasser R.B."/>
        </authorList>
    </citation>
    <scope>NUCLEOTIDE SEQUENCE [LARGE SCALE GENOMIC DNA]</scope>
    <source>
        <strain evidence="9">ISS2496</strain>
    </source>
</reference>
<keyword evidence="3" id="KW-0677">Repeat</keyword>
<evidence type="ECO:0000256" key="1">
    <source>
        <dbReference type="ARBA" id="ARBA00022614"/>
    </source>
</evidence>
<evidence type="ECO:0000256" key="3">
    <source>
        <dbReference type="ARBA" id="ARBA00022737"/>
    </source>
</evidence>
<dbReference type="InterPro" id="IPR001611">
    <property type="entry name" value="Leu-rich_rpt"/>
</dbReference>
<keyword evidence="6" id="KW-0812">Transmembrane</keyword>
<feature type="transmembrane region" description="Helical" evidence="6">
    <location>
        <begin position="1550"/>
        <end position="1571"/>
    </location>
</feature>
<dbReference type="InterPro" id="IPR050541">
    <property type="entry name" value="LRR_TM_domain-containing"/>
</dbReference>
<feature type="transmembrane region" description="Helical" evidence="6">
    <location>
        <begin position="1433"/>
        <end position="1454"/>
    </location>
</feature>
<evidence type="ECO:0000259" key="8">
    <source>
        <dbReference type="SMART" id="SM00082"/>
    </source>
</evidence>
<dbReference type="Gene3D" id="3.80.10.10">
    <property type="entry name" value="Ribonuclease Inhibitor"/>
    <property type="match status" value="7"/>
</dbReference>
<keyword evidence="10" id="KW-1185">Reference proteome</keyword>
<dbReference type="SMART" id="SM00365">
    <property type="entry name" value="LRR_SD22"/>
    <property type="match status" value="13"/>
</dbReference>
<feature type="region of interest" description="Disordered" evidence="5">
    <location>
        <begin position="476"/>
        <end position="497"/>
    </location>
</feature>
<feature type="transmembrane region" description="Helical" evidence="6">
    <location>
        <begin position="504"/>
        <end position="530"/>
    </location>
</feature>
<dbReference type="SUPFAM" id="SSF52058">
    <property type="entry name" value="L domain-like"/>
    <property type="match status" value="5"/>
</dbReference>